<protein>
    <recommendedName>
        <fullName evidence="2">Fructose-bisphosphate aldolase</fullName>
    </recommendedName>
</protein>
<dbReference type="GO" id="GO:0016829">
    <property type="term" value="F:lyase activity"/>
    <property type="evidence" value="ECO:0007669"/>
    <property type="project" value="InterPro"/>
</dbReference>
<dbReference type="PANTHER" id="PTHR47916:SF1">
    <property type="entry name" value="3-HYDROXY-5-PHOSPHONOOXYPENTANE-2,4-DIONE THIOLASE"/>
    <property type="match status" value="1"/>
</dbReference>
<dbReference type="SUPFAM" id="SSF51569">
    <property type="entry name" value="Aldolase"/>
    <property type="match status" value="1"/>
</dbReference>
<dbReference type="AlphaFoldDB" id="A0A382YCK8"/>
<dbReference type="EMBL" id="UINC01174753">
    <property type="protein sequence ID" value="SVD81032.1"/>
    <property type="molecule type" value="Genomic_DNA"/>
</dbReference>
<dbReference type="InterPro" id="IPR002915">
    <property type="entry name" value="DeoC/FbaB/LacD_aldolase"/>
</dbReference>
<dbReference type="Gene3D" id="3.20.20.70">
    <property type="entry name" value="Aldolase class I"/>
    <property type="match status" value="1"/>
</dbReference>
<name>A0A382YCK8_9ZZZZ</name>
<accession>A0A382YCK8</accession>
<evidence type="ECO:0000313" key="1">
    <source>
        <dbReference type="EMBL" id="SVD81032.1"/>
    </source>
</evidence>
<reference evidence="1" key="1">
    <citation type="submission" date="2018-05" db="EMBL/GenBank/DDBJ databases">
        <authorList>
            <person name="Lanie J.A."/>
            <person name="Ng W.-L."/>
            <person name="Kazmierczak K.M."/>
            <person name="Andrzejewski T.M."/>
            <person name="Davidsen T.M."/>
            <person name="Wayne K.J."/>
            <person name="Tettelin H."/>
            <person name="Glass J.I."/>
            <person name="Rusch D."/>
            <person name="Podicherti R."/>
            <person name="Tsui H.-C.T."/>
            <person name="Winkler M.E."/>
        </authorList>
    </citation>
    <scope>NUCLEOTIDE SEQUENCE</scope>
</reference>
<feature type="non-terminal residue" evidence="1">
    <location>
        <position position="115"/>
    </location>
</feature>
<sequence length="115" mass="11828">MQEVVGPSMSGSLPERLQRLLPNGRGVWIPMDHGLSGYPEDGLDRMDAVIDSIIAGGADAIVCQKGVVSHQSTRTGWDGFVCHVSASTAHGGGNSQSKVKIASAAEALSRGATGV</sequence>
<dbReference type="Pfam" id="PF01791">
    <property type="entry name" value="DeoC"/>
    <property type="match status" value="1"/>
</dbReference>
<dbReference type="PANTHER" id="PTHR47916">
    <property type="entry name" value="FRUCTOSE-BISPHOSPHATE ALDOLASE CLASS 1"/>
    <property type="match status" value="1"/>
</dbReference>
<dbReference type="InterPro" id="IPR050456">
    <property type="entry name" value="DeoC/FbaB_aldolase"/>
</dbReference>
<gene>
    <name evidence="1" type="ORF">METZ01_LOCUS433886</name>
</gene>
<evidence type="ECO:0008006" key="2">
    <source>
        <dbReference type="Google" id="ProtNLM"/>
    </source>
</evidence>
<proteinExistence type="predicted"/>
<dbReference type="InterPro" id="IPR013785">
    <property type="entry name" value="Aldolase_TIM"/>
</dbReference>
<organism evidence="1">
    <name type="scientific">marine metagenome</name>
    <dbReference type="NCBI Taxonomy" id="408172"/>
    <lineage>
        <taxon>unclassified sequences</taxon>
        <taxon>metagenomes</taxon>
        <taxon>ecological metagenomes</taxon>
    </lineage>
</organism>